<reference evidence="1 2" key="1">
    <citation type="submission" date="2018-03" db="EMBL/GenBank/DDBJ databases">
        <title>The ancient ancestry and fast evolution of plastids.</title>
        <authorList>
            <person name="Moore K.R."/>
            <person name="Magnabosco C."/>
            <person name="Momper L."/>
            <person name="Gold D.A."/>
            <person name="Bosak T."/>
            <person name="Fournier G.P."/>
        </authorList>
    </citation>
    <scope>NUCLEOTIDE SEQUENCE [LARGE SCALE GENOMIC DNA]</scope>
    <source>
        <strain evidence="1 2">CCALA 016</strain>
    </source>
</reference>
<dbReference type="Gene3D" id="1.10.10.10">
    <property type="entry name" value="Winged helix-like DNA-binding domain superfamily/Winged helix DNA-binding domain"/>
    <property type="match status" value="1"/>
</dbReference>
<dbReference type="SUPFAM" id="SSF46689">
    <property type="entry name" value="Homeodomain-like"/>
    <property type="match status" value="1"/>
</dbReference>
<dbReference type="RefSeq" id="WP_106459284.1">
    <property type="nucleotide sequence ID" value="NZ_PXOH01000048.1"/>
</dbReference>
<reference evidence="1 2" key="2">
    <citation type="submission" date="2018-03" db="EMBL/GenBank/DDBJ databases">
        <authorList>
            <person name="Keele B.F."/>
        </authorList>
    </citation>
    <scope>NUCLEOTIDE SEQUENCE [LARGE SCALE GENOMIC DNA]</scope>
    <source>
        <strain evidence="1 2">CCALA 016</strain>
    </source>
</reference>
<proteinExistence type="predicted"/>
<dbReference type="AlphaFoldDB" id="A0A2T1LRC3"/>
<dbReference type="OrthoDB" id="9808242at2"/>
<keyword evidence="2" id="KW-1185">Reference proteome</keyword>
<evidence type="ECO:0000313" key="2">
    <source>
        <dbReference type="Proteomes" id="UP000239001"/>
    </source>
</evidence>
<evidence type="ECO:0000313" key="1">
    <source>
        <dbReference type="EMBL" id="PSF31165.1"/>
    </source>
</evidence>
<name>A0A2T1LRC3_9CHRO</name>
<dbReference type="Proteomes" id="UP000239001">
    <property type="component" value="Unassembled WGS sequence"/>
</dbReference>
<dbReference type="Pfam" id="PF04255">
    <property type="entry name" value="DUF433"/>
    <property type="match status" value="1"/>
</dbReference>
<protein>
    <submittedName>
        <fullName evidence="1">DUF433 domain-containing protein</fullName>
    </submittedName>
</protein>
<organism evidence="1 2">
    <name type="scientific">Aphanothece hegewaldii CCALA 016</name>
    <dbReference type="NCBI Taxonomy" id="2107694"/>
    <lineage>
        <taxon>Bacteria</taxon>
        <taxon>Bacillati</taxon>
        <taxon>Cyanobacteriota</taxon>
        <taxon>Cyanophyceae</taxon>
        <taxon>Oscillatoriophycideae</taxon>
        <taxon>Chroococcales</taxon>
        <taxon>Aphanothecaceae</taxon>
        <taxon>Aphanothece</taxon>
    </lineage>
</organism>
<dbReference type="InterPro" id="IPR007367">
    <property type="entry name" value="DUF433"/>
</dbReference>
<comment type="caution">
    <text evidence="1">The sequence shown here is derived from an EMBL/GenBank/DDBJ whole genome shotgun (WGS) entry which is preliminary data.</text>
</comment>
<dbReference type="EMBL" id="PXOH01000048">
    <property type="protein sequence ID" value="PSF31165.1"/>
    <property type="molecule type" value="Genomic_DNA"/>
</dbReference>
<dbReference type="InterPro" id="IPR009057">
    <property type="entry name" value="Homeodomain-like_sf"/>
</dbReference>
<accession>A0A2T1LRC3</accession>
<dbReference type="PANTHER" id="PTHR34849:SF3">
    <property type="entry name" value="SSR2962 PROTEIN"/>
    <property type="match status" value="1"/>
</dbReference>
<gene>
    <name evidence="1" type="ORF">C7H19_23180</name>
</gene>
<dbReference type="PANTHER" id="PTHR34849">
    <property type="entry name" value="SSL5025 PROTEIN"/>
    <property type="match status" value="1"/>
</dbReference>
<dbReference type="InterPro" id="IPR036388">
    <property type="entry name" value="WH-like_DNA-bd_sf"/>
</dbReference>
<sequence length="74" mass="8298">MNTEIITIDSEIMMGKPIIKGTRITVERILEMLAAGETTDQIIEAYPFLTKQQIDGAIQFAIKAINNIYIKEIA</sequence>